<reference evidence="3" key="1">
    <citation type="submission" date="2016-06" db="EMBL/GenBank/DDBJ databases">
        <authorList>
            <person name="Varghese N."/>
        </authorList>
    </citation>
    <scope>NUCLEOTIDE SEQUENCE [LARGE SCALE GENOMIC DNA]</scope>
    <source>
        <strain evidence="3">DSM 45344</strain>
    </source>
</reference>
<dbReference type="RefSeq" id="WP_157741681.1">
    <property type="nucleotide sequence ID" value="NZ_JBHRWG010000004.1"/>
</dbReference>
<evidence type="ECO:0000313" key="2">
    <source>
        <dbReference type="EMBL" id="SBV28523.1"/>
    </source>
</evidence>
<keyword evidence="1" id="KW-0812">Transmembrane</keyword>
<dbReference type="AlphaFoldDB" id="A0A1C3N7K3"/>
<protein>
    <submittedName>
        <fullName evidence="2">Uncharacterized protein</fullName>
    </submittedName>
</protein>
<keyword evidence="1" id="KW-0472">Membrane</keyword>
<accession>A0A1C3N7K3</accession>
<evidence type="ECO:0000313" key="3">
    <source>
        <dbReference type="Proteomes" id="UP000199393"/>
    </source>
</evidence>
<name>A0A1C3N7K3_9ACTN</name>
<dbReference type="STRING" id="307121.GA0070620_4069"/>
<proteinExistence type="predicted"/>
<dbReference type="Proteomes" id="UP000199393">
    <property type="component" value="Chromosome I"/>
</dbReference>
<dbReference type="OrthoDB" id="3394996at2"/>
<keyword evidence="3" id="KW-1185">Reference proteome</keyword>
<gene>
    <name evidence="2" type="ORF">GA0070620_4069</name>
</gene>
<evidence type="ECO:0000256" key="1">
    <source>
        <dbReference type="SAM" id="Phobius"/>
    </source>
</evidence>
<keyword evidence="1" id="KW-1133">Transmembrane helix</keyword>
<sequence length="109" mass="11678">MRSRAPVLVAVVLTIPLALTVLLGCVYTLVGFAPSEPCPGDTGDTFRIAMDAYRVLSGLMLLTTVASVVVTWWAVTRRRSHPWPWLALALLGFVVSAALVPAINRLGSC</sequence>
<feature type="transmembrane region" description="Helical" evidence="1">
    <location>
        <begin position="85"/>
        <end position="103"/>
    </location>
</feature>
<feature type="transmembrane region" description="Helical" evidence="1">
    <location>
        <begin position="52"/>
        <end position="73"/>
    </location>
</feature>
<organism evidence="2 3">
    <name type="scientific">Micromonospora krabiensis</name>
    <dbReference type="NCBI Taxonomy" id="307121"/>
    <lineage>
        <taxon>Bacteria</taxon>
        <taxon>Bacillati</taxon>
        <taxon>Actinomycetota</taxon>
        <taxon>Actinomycetes</taxon>
        <taxon>Micromonosporales</taxon>
        <taxon>Micromonosporaceae</taxon>
        <taxon>Micromonospora</taxon>
    </lineage>
</organism>
<dbReference type="EMBL" id="LT598496">
    <property type="protein sequence ID" value="SBV28523.1"/>
    <property type="molecule type" value="Genomic_DNA"/>
</dbReference>
<dbReference type="PROSITE" id="PS51257">
    <property type="entry name" value="PROKAR_LIPOPROTEIN"/>
    <property type="match status" value="1"/>
</dbReference>
<feature type="transmembrane region" description="Helical" evidence="1">
    <location>
        <begin position="7"/>
        <end position="32"/>
    </location>
</feature>